<dbReference type="GO" id="GO:0005886">
    <property type="term" value="C:plasma membrane"/>
    <property type="evidence" value="ECO:0007669"/>
    <property type="project" value="UniProtKB-SubCell"/>
</dbReference>
<dbReference type="InterPro" id="IPR042194">
    <property type="entry name" value="FHIPEP_1"/>
</dbReference>
<dbReference type="PANTHER" id="PTHR30161:SF2">
    <property type="entry name" value="INVASION PROTEIN INVA"/>
    <property type="match status" value="1"/>
</dbReference>
<evidence type="ECO:0000313" key="10">
    <source>
        <dbReference type="Proteomes" id="UP000615026"/>
    </source>
</evidence>
<dbReference type="Gene3D" id="1.10.8.540">
    <property type="entry name" value="FHIPEP family, domain 3"/>
    <property type="match status" value="1"/>
</dbReference>
<dbReference type="Gene3D" id="3.40.50.12790">
    <property type="entry name" value="FHIPEP family, domain 4"/>
    <property type="match status" value="1"/>
</dbReference>
<dbReference type="Gene3D" id="3.40.30.60">
    <property type="entry name" value="FHIPEP family, domain 1"/>
    <property type="match status" value="1"/>
</dbReference>
<dbReference type="InterPro" id="IPR001712">
    <property type="entry name" value="T3SS_FHIPEP"/>
</dbReference>
<accession>A0A929A0H9</accession>
<evidence type="ECO:0000256" key="8">
    <source>
        <dbReference type="ARBA" id="ARBA00023136"/>
    </source>
</evidence>
<keyword evidence="5" id="KW-0997">Cell inner membrane</keyword>
<comment type="caution">
    <text evidence="9">The sequence shown here is derived from an EMBL/GenBank/DDBJ whole genome shotgun (WGS) entry which is preliminary data.</text>
</comment>
<dbReference type="GO" id="GO:0009306">
    <property type="term" value="P:protein secretion"/>
    <property type="evidence" value="ECO:0007669"/>
    <property type="project" value="InterPro"/>
</dbReference>
<evidence type="ECO:0000256" key="5">
    <source>
        <dbReference type="ARBA" id="ARBA00022519"/>
    </source>
</evidence>
<sequence>METAEKLEFCVEIYLHEHSLSRAHQQYVKQYLRELLDDLRIQVSLNTVFISSENSQESYMPLDIKLNDVKVRTPSRHWFRDSEKNNLVAILCEALFLSRKLLITEEYAEYLHHIWFHGNTNSQKNKINKDQLKQVLKRCTQLGLNMDVAKRVAEQWAVYTNNTEGEVSESIEVDRYALESLLATEVLDHITVYLSKQLYETVVLSSIQTDESLDDTILIMRERLSYELGVHFPTVEFRLSADLPNPYFQVQLNQIKGPLRKGLKSGESFMDATREQLKPFETEEDIGRAAVNPDDGSKSVIVANIDYAKRLEKLEFERWNTKEYLILSLAAELRKQAPEYLSTAQVETILADLNRTHPKLVFKALERFPLHLISDVLQNLVREKVSIRNMWMIFETLLAAQSATESGFEKKFPISLLHARIYPAVGTDTQNIQRSAKHLSEACRIALRSSITFTSTRGRNTISAWLLSKDIEHRIQASNQKPMEEREKVALLTAIDRQVTSFFQSSETTLPVILTTMSVRPLLREIIAIEFYYINVLSYNELDFGVDIKPISCIK</sequence>
<comment type="similarity">
    <text evidence="2">Belongs to the FHIPEP (flagella/HR/invasion proteins export pore) family.</text>
</comment>
<comment type="subcellular location">
    <subcellularLocation>
        <location evidence="1">Cell inner membrane</location>
        <topology evidence="1">Multi-pass membrane protein</topology>
    </subcellularLocation>
</comment>
<keyword evidence="8" id="KW-0472">Membrane</keyword>
<dbReference type="Proteomes" id="UP000615026">
    <property type="component" value="Unassembled WGS sequence"/>
</dbReference>
<protein>
    <submittedName>
        <fullName evidence="9">FHIPEP family type III secretion protein</fullName>
    </submittedName>
</protein>
<proteinExistence type="inferred from homology"/>
<dbReference type="EMBL" id="JADEXP010000533">
    <property type="protein sequence ID" value="MBE9070783.1"/>
    <property type="molecule type" value="Genomic_DNA"/>
</dbReference>
<dbReference type="Pfam" id="PF00771">
    <property type="entry name" value="FHIPEP"/>
    <property type="match status" value="1"/>
</dbReference>
<keyword evidence="6" id="KW-0812">Transmembrane</keyword>
<keyword evidence="10" id="KW-1185">Reference proteome</keyword>
<dbReference type="InterPro" id="IPR042193">
    <property type="entry name" value="FHIPEP_3"/>
</dbReference>
<reference evidence="9" key="1">
    <citation type="submission" date="2020-10" db="EMBL/GenBank/DDBJ databases">
        <authorList>
            <person name="Castelo-Branco R."/>
            <person name="Eusebio N."/>
            <person name="Adriana R."/>
            <person name="Vieira A."/>
            <person name="Brugerolle De Fraissinette N."/>
            <person name="Rezende De Castro R."/>
            <person name="Schneider M.P."/>
            <person name="Vasconcelos V."/>
            <person name="Leao P.N."/>
        </authorList>
    </citation>
    <scope>NUCLEOTIDE SEQUENCE</scope>
    <source>
        <strain evidence="9">LEGE 11479</strain>
    </source>
</reference>
<keyword evidence="7" id="KW-1133">Transmembrane helix</keyword>
<evidence type="ECO:0000256" key="3">
    <source>
        <dbReference type="ARBA" id="ARBA00022448"/>
    </source>
</evidence>
<organism evidence="9 10">
    <name type="scientific">Leptolyngbya cf. ectocarpi LEGE 11479</name>
    <dbReference type="NCBI Taxonomy" id="1828722"/>
    <lineage>
        <taxon>Bacteria</taxon>
        <taxon>Bacillati</taxon>
        <taxon>Cyanobacteriota</taxon>
        <taxon>Cyanophyceae</taxon>
        <taxon>Leptolyngbyales</taxon>
        <taxon>Leptolyngbyaceae</taxon>
        <taxon>Leptolyngbya group</taxon>
        <taxon>Leptolyngbya</taxon>
    </lineage>
</organism>
<evidence type="ECO:0000256" key="7">
    <source>
        <dbReference type="ARBA" id="ARBA00022989"/>
    </source>
</evidence>
<dbReference type="InterPro" id="IPR042196">
    <property type="entry name" value="FHIPEP_4"/>
</dbReference>
<keyword evidence="3" id="KW-0813">Transport</keyword>
<dbReference type="RefSeq" id="WP_193996620.1">
    <property type="nucleotide sequence ID" value="NZ_JADEXP010000533.1"/>
</dbReference>
<evidence type="ECO:0000256" key="2">
    <source>
        <dbReference type="ARBA" id="ARBA00008835"/>
    </source>
</evidence>
<dbReference type="PANTHER" id="PTHR30161">
    <property type="entry name" value="FLAGELLAR EXPORT PROTEIN, MEMBRANE FLHA SUBUNIT-RELATED"/>
    <property type="match status" value="1"/>
</dbReference>
<evidence type="ECO:0000313" key="9">
    <source>
        <dbReference type="EMBL" id="MBE9070783.1"/>
    </source>
</evidence>
<dbReference type="AlphaFoldDB" id="A0A929A0H9"/>
<evidence type="ECO:0000256" key="4">
    <source>
        <dbReference type="ARBA" id="ARBA00022475"/>
    </source>
</evidence>
<name>A0A929A0H9_LEPEC</name>
<gene>
    <name evidence="9" type="ORF">IQ260_29530</name>
</gene>
<keyword evidence="4" id="KW-1003">Cell membrane</keyword>
<evidence type="ECO:0000256" key="6">
    <source>
        <dbReference type="ARBA" id="ARBA00022692"/>
    </source>
</evidence>
<evidence type="ECO:0000256" key="1">
    <source>
        <dbReference type="ARBA" id="ARBA00004429"/>
    </source>
</evidence>